<dbReference type="RefSeq" id="WP_111377686.1">
    <property type="nucleotide sequence ID" value="NZ_CP043612.1"/>
</dbReference>
<evidence type="ECO:0000256" key="5">
    <source>
        <dbReference type="SAM" id="Phobius"/>
    </source>
</evidence>
<dbReference type="Proteomes" id="UP000319267">
    <property type="component" value="Unassembled WGS sequence"/>
</dbReference>
<keyword evidence="8" id="KW-1185">Reference proteome</keyword>
<evidence type="ECO:0000256" key="3">
    <source>
        <dbReference type="ARBA" id="ARBA00022989"/>
    </source>
</evidence>
<dbReference type="EMBL" id="FXTQ01000002">
    <property type="protein sequence ID" value="SMO63945.1"/>
    <property type="molecule type" value="Genomic_DNA"/>
</dbReference>
<protein>
    <submittedName>
        <fullName evidence="7">High affinity sulphate transporter 1</fullName>
    </submittedName>
</protein>
<feature type="transmembrane region" description="Helical" evidence="5">
    <location>
        <begin position="252"/>
        <end position="275"/>
    </location>
</feature>
<feature type="transmembrane region" description="Helical" evidence="5">
    <location>
        <begin position="132"/>
        <end position="150"/>
    </location>
</feature>
<evidence type="ECO:0000256" key="2">
    <source>
        <dbReference type="ARBA" id="ARBA00022692"/>
    </source>
</evidence>
<dbReference type="SUPFAM" id="SSF52091">
    <property type="entry name" value="SpoIIaa-like"/>
    <property type="match status" value="1"/>
</dbReference>
<evidence type="ECO:0000259" key="6">
    <source>
        <dbReference type="PROSITE" id="PS50801"/>
    </source>
</evidence>
<keyword evidence="4 5" id="KW-0472">Membrane</keyword>
<dbReference type="GO" id="GO:0016020">
    <property type="term" value="C:membrane"/>
    <property type="evidence" value="ECO:0007669"/>
    <property type="project" value="UniProtKB-SubCell"/>
</dbReference>
<dbReference type="AlphaFoldDB" id="A0A521CWW1"/>
<sequence>MISKLLPSLDWIKNYEKKNLKRDFIAGVTLAAYGIPVSLAYATLAGLPPQYGIYGYLIGGIFYALLGSSKQLAIGPTSAISLLVGTTIAGMANGDVQRWSEIASLTALVFAGMAIVAYLLRLSGIINFISETVLVGFKAGAAITIGLTQLPKLFGVKGGGDNFLERIVILFHQIPEMNTAIFIFGIIAILVLIIGEKVAPQFPVAILIVILSIILISTTSLKYAEFNTVGIIPTGLPEFHVPSLRIRDVEGVLPLAMACFLLSYIESVSAGRTLAQKNGYVIDPRQELLALGVANAAVSLGHGYPVAGGLSQSAVNDAAGAKTPLSLLFASGAIACCLLFLTGYLQNLPTVILAAIVLVAIRGLFDWKEMRHLYKINKQEFAVVMIAFAGVLIWGILAGVLLATLVTLLLLLKAASKPHVAFLGRVPGTRIYTDLKRHPDNEEIEHILIVRVESSIFYFNAEYIKERILEKIYSEQGSLKTVILDLNSSPRVDIAGARFLKNLFIDLQAKNITLKIAEARSDVRDSLRAENLEILFGHISRSVSVDDLVQLSAKEHQKH</sequence>
<keyword evidence="2 5" id="KW-0812">Transmembrane</keyword>
<dbReference type="InterPro" id="IPR036513">
    <property type="entry name" value="STAS_dom_sf"/>
</dbReference>
<dbReference type="OrthoDB" id="9771198at2"/>
<feature type="transmembrane region" description="Helical" evidence="5">
    <location>
        <begin position="170"/>
        <end position="195"/>
    </location>
</feature>
<evidence type="ECO:0000256" key="4">
    <source>
        <dbReference type="ARBA" id="ARBA00023136"/>
    </source>
</evidence>
<dbReference type="CDD" id="cd07042">
    <property type="entry name" value="STAS_SulP_like_sulfate_transporter"/>
    <property type="match status" value="1"/>
</dbReference>
<accession>A0A521CWW1</accession>
<organism evidence="7 8">
    <name type="scientific">Flavobacterium nitrogenifigens</name>
    <dbReference type="NCBI Taxonomy" id="1617283"/>
    <lineage>
        <taxon>Bacteria</taxon>
        <taxon>Pseudomonadati</taxon>
        <taxon>Bacteroidota</taxon>
        <taxon>Flavobacteriia</taxon>
        <taxon>Flavobacteriales</taxon>
        <taxon>Flavobacteriaceae</taxon>
        <taxon>Flavobacterium</taxon>
    </lineage>
</organism>
<dbReference type="Pfam" id="PF01740">
    <property type="entry name" value="STAS"/>
    <property type="match status" value="1"/>
</dbReference>
<feature type="transmembrane region" description="Helical" evidence="5">
    <location>
        <begin position="348"/>
        <end position="365"/>
    </location>
</feature>
<feature type="transmembrane region" description="Helical" evidence="5">
    <location>
        <begin position="24"/>
        <end position="44"/>
    </location>
</feature>
<gene>
    <name evidence="7" type="ORF">SAMN06265220_102761</name>
</gene>
<comment type="subcellular location">
    <subcellularLocation>
        <location evidence="1">Membrane</location>
        <topology evidence="1">Multi-pass membrane protein</topology>
    </subcellularLocation>
</comment>
<feature type="transmembrane region" description="Helical" evidence="5">
    <location>
        <begin position="50"/>
        <end position="66"/>
    </location>
</feature>
<dbReference type="PROSITE" id="PS50801">
    <property type="entry name" value="STAS"/>
    <property type="match status" value="1"/>
</dbReference>
<dbReference type="Pfam" id="PF00916">
    <property type="entry name" value="Sulfate_transp"/>
    <property type="match status" value="1"/>
</dbReference>
<feature type="domain" description="STAS" evidence="6">
    <location>
        <begin position="437"/>
        <end position="552"/>
    </location>
</feature>
<dbReference type="PANTHER" id="PTHR11814">
    <property type="entry name" value="SULFATE TRANSPORTER"/>
    <property type="match status" value="1"/>
</dbReference>
<proteinExistence type="predicted"/>
<dbReference type="NCBIfam" id="TIGR00815">
    <property type="entry name" value="sulP"/>
    <property type="match status" value="1"/>
</dbReference>
<evidence type="ECO:0000313" key="7">
    <source>
        <dbReference type="EMBL" id="SMO63945.1"/>
    </source>
</evidence>
<reference evidence="7 8" key="1">
    <citation type="submission" date="2017-05" db="EMBL/GenBank/DDBJ databases">
        <authorList>
            <person name="Varghese N."/>
            <person name="Submissions S."/>
        </authorList>
    </citation>
    <scope>NUCLEOTIDE SEQUENCE [LARGE SCALE GENOMIC DNA]</scope>
    <source>
        <strain evidence="7 8">DSM 29982</strain>
    </source>
</reference>
<feature type="transmembrane region" description="Helical" evidence="5">
    <location>
        <begin position="324"/>
        <end position="341"/>
    </location>
</feature>
<dbReference type="GO" id="GO:0055085">
    <property type="term" value="P:transmembrane transport"/>
    <property type="evidence" value="ECO:0007669"/>
    <property type="project" value="InterPro"/>
</dbReference>
<feature type="transmembrane region" description="Helical" evidence="5">
    <location>
        <begin position="102"/>
        <end position="120"/>
    </location>
</feature>
<feature type="transmembrane region" description="Helical" evidence="5">
    <location>
        <begin position="202"/>
        <end position="221"/>
    </location>
</feature>
<dbReference type="Gene3D" id="3.30.750.24">
    <property type="entry name" value="STAS domain"/>
    <property type="match status" value="1"/>
</dbReference>
<evidence type="ECO:0000256" key="1">
    <source>
        <dbReference type="ARBA" id="ARBA00004141"/>
    </source>
</evidence>
<dbReference type="InterPro" id="IPR011547">
    <property type="entry name" value="SLC26A/SulP_dom"/>
</dbReference>
<feature type="transmembrane region" description="Helical" evidence="5">
    <location>
        <begin position="73"/>
        <end position="90"/>
    </location>
</feature>
<feature type="transmembrane region" description="Helical" evidence="5">
    <location>
        <begin position="385"/>
        <end position="412"/>
    </location>
</feature>
<evidence type="ECO:0000313" key="8">
    <source>
        <dbReference type="Proteomes" id="UP000319267"/>
    </source>
</evidence>
<name>A0A521CWW1_9FLAO</name>
<keyword evidence="3 5" id="KW-1133">Transmembrane helix</keyword>
<dbReference type="InterPro" id="IPR002645">
    <property type="entry name" value="STAS_dom"/>
</dbReference>
<dbReference type="InterPro" id="IPR001902">
    <property type="entry name" value="SLC26A/SulP_fam"/>
</dbReference>